<keyword evidence="1" id="KW-0808">Transferase</keyword>
<evidence type="ECO:0000313" key="1">
    <source>
        <dbReference type="EMBL" id="BAZ02693.1"/>
    </source>
</evidence>
<reference evidence="1 2" key="1">
    <citation type="submission" date="2017-06" db="EMBL/GenBank/DDBJ databases">
        <title>Genome sequencing of cyanobaciteial culture collection at National Institute for Environmental Studies (NIES).</title>
        <authorList>
            <person name="Hirose Y."/>
            <person name="Shimura Y."/>
            <person name="Fujisawa T."/>
            <person name="Nakamura Y."/>
            <person name="Kawachi M."/>
        </authorList>
    </citation>
    <scope>NUCLEOTIDE SEQUENCE [LARGE SCALE GENOMIC DNA]</scope>
    <source>
        <strain evidence="1 2">NIES-37</strain>
    </source>
</reference>
<dbReference type="AlphaFoldDB" id="A0A1Z4NAD8"/>
<name>A0A1Z4NAD8_9CYAN</name>
<organism evidence="1 2">
    <name type="scientific">Tolypothrix tenuis PCC 7101</name>
    <dbReference type="NCBI Taxonomy" id="231146"/>
    <lineage>
        <taxon>Bacteria</taxon>
        <taxon>Bacillati</taxon>
        <taxon>Cyanobacteriota</taxon>
        <taxon>Cyanophyceae</taxon>
        <taxon>Nostocales</taxon>
        <taxon>Tolypothrichaceae</taxon>
        <taxon>Tolypothrix</taxon>
    </lineage>
</organism>
<gene>
    <name evidence="1" type="ORF">NIES37_67060</name>
</gene>
<dbReference type="InterPro" id="IPR029063">
    <property type="entry name" value="SAM-dependent_MTases_sf"/>
</dbReference>
<dbReference type="GO" id="GO:0032259">
    <property type="term" value="P:methylation"/>
    <property type="evidence" value="ECO:0007669"/>
    <property type="project" value="UniProtKB-KW"/>
</dbReference>
<accession>A0A1Z4NAD8</accession>
<dbReference type="Proteomes" id="UP000218785">
    <property type="component" value="Chromosome"/>
</dbReference>
<dbReference type="SUPFAM" id="SSF53335">
    <property type="entry name" value="S-adenosyl-L-methionine-dependent methyltransferases"/>
    <property type="match status" value="1"/>
</dbReference>
<protein>
    <submittedName>
        <fullName evidence="1">Type 11 methyltransferase</fullName>
    </submittedName>
</protein>
<sequence length="75" mass="8445">MSNHEEFYDNPDVRAKYIARRTQCDNPNDTLERPIFLELAGNLNQLDIIDLGCGDASFGKEALLQGARSYIGIEK</sequence>
<dbReference type="KEGG" id="ttq:NIES37_67060"/>
<evidence type="ECO:0000313" key="2">
    <source>
        <dbReference type="Proteomes" id="UP000218785"/>
    </source>
</evidence>
<dbReference type="GO" id="GO:0008168">
    <property type="term" value="F:methyltransferase activity"/>
    <property type="evidence" value="ECO:0007669"/>
    <property type="project" value="UniProtKB-KW"/>
</dbReference>
<proteinExistence type="predicted"/>
<dbReference type="EMBL" id="AP018248">
    <property type="protein sequence ID" value="BAZ02693.1"/>
    <property type="molecule type" value="Genomic_DNA"/>
</dbReference>
<keyword evidence="2" id="KW-1185">Reference proteome</keyword>
<keyword evidence="1" id="KW-0489">Methyltransferase</keyword>